<dbReference type="AlphaFoldDB" id="A0AAW1NT97"/>
<reference evidence="1 2" key="1">
    <citation type="journal article" date="2024" name="Nat. Commun.">
        <title>Phylogenomics reveals the evolutionary origins of lichenization in chlorophyte algae.</title>
        <authorList>
            <person name="Puginier C."/>
            <person name="Libourel C."/>
            <person name="Otte J."/>
            <person name="Skaloud P."/>
            <person name="Haon M."/>
            <person name="Grisel S."/>
            <person name="Petersen M."/>
            <person name="Berrin J.G."/>
            <person name="Delaux P.M."/>
            <person name="Dal Grande F."/>
            <person name="Keller J."/>
        </authorList>
    </citation>
    <scope>NUCLEOTIDE SEQUENCE [LARGE SCALE GENOMIC DNA]</scope>
    <source>
        <strain evidence="1 2">SAG 2036</strain>
    </source>
</reference>
<dbReference type="Proteomes" id="UP001465755">
    <property type="component" value="Unassembled WGS sequence"/>
</dbReference>
<gene>
    <name evidence="1" type="ORF">WJX73_003494</name>
</gene>
<accession>A0AAW1NT97</accession>
<evidence type="ECO:0000313" key="2">
    <source>
        <dbReference type="Proteomes" id="UP001465755"/>
    </source>
</evidence>
<evidence type="ECO:0000313" key="1">
    <source>
        <dbReference type="EMBL" id="KAK9793731.1"/>
    </source>
</evidence>
<organism evidence="1 2">
    <name type="scientific">Symbiochloris irregularis</name>
    <dbReference type="NCBI Taxonomy" id="706552"/>
    <lineage>
        <taxon>Eukaryota</taxon>
        <taxon>Viridiplantae</taxon>
        <taxon>Chlorophyta</taxon>
        <taxon>core chlorophytes</taxon>
        <taxon>Trebouxiophyceae</taxon>
        <taxon>Trebouxiales</taxon>
        <taxon>Trebouxiaceae</taxon>
        <taxon>Symbiochloris</taxon>
    </lineage>
</organism>
<dbReference type="EMBL" id="JALJOQ010000147">
    <property type="protein sequence ID" value="KAK9793731.1"/>
    <property type="molecule type" value="Genomic_DNA"/>
</dbReference>
<sequence>MQSDFHLPATTVCARLLEAPSVWHFPHTISAPFQPTGQILEASFGPRHQSSGHLPWLRPSQLVFASICRQGHLQARRYNSLSQQWEVLLSTSLQAVPNMLPSTDAITSADLTGLPSGSVCLLTLSDSRPDDIRIFEFPIERNAATYLGPINKGQVQQRGIVPPISSALPSHRLLHAIFDPDAAGAILALLQGPDGTLILCREKWSVQIFDSHTLTPDSNGLALGSWSGAGTLPSTALSPSSACIALLHPAQHGRAPFIDVCSTIAGSSSGDTSAAVKQEGEAKDSLPVAVLAHRMLWCLVMGLNPWDVASSARSLHTPNSKDGILPAVMRCVDQAVHSCPGSKHRHIQRLNAMKMGMLRRSDGPVAHAVSVDCWARSFVGYTEVFMRTVISSCEGPTGKFSLKDAELLQGWLFLAKILQVVQAFVKMAHELQSPDSATARDRLSQQVQWLKALTNPQLHLTNAEPPPGPPLLPSPEANAHFVKQEAAALSFQGPYHLHYNNTVRMNWERVTHMAVQPGFRSCAAPILGMDPDDVWSAAANLNLSYEAPRPIGTNARPRNPLPPLYTLPGVHMKQPASQLQVRRWRIARDTALGLRPPQQSWDGVLDVLSGRKLTPQDADLCYSDSGQCNTAELTDLAAPEDHKAKTVLKRAMQHACPLTGRAWRRRIEV</sequence>
<protein>
    <submittedName>
        <fullName evidence="1">Uncharacterized protein</fullName>
    </submittedName>
</protein>
<proteinExistence type="predicted"/>
<name>A0AAW1NT97_9CHLO</name>
<comment type="caution">
    <text evidence="1">The sequence shown here is derived from an EMBL/GenBank/DDBJ whole genome shotgun (WGS) entry which is preliminary data.</text>
</comment>
<keyword evidence="2" id="KW-1185">Reference proteome</keyword>